<dbReference type="Gene3D" id="3.40.250.10">
    <property type="entry name" value="Rhodanese-like domain"/>
    <property type="match status" value="1"/>
</dbReference>
<keyword evidence="1" id="KW-1133">Transmembrane helix</keyword>
<keyword evidence="3" id="KW-0808">Transferase</keyword>
<dbReference type="PANTHER" id="PTHR44086">
    <property type="entry name" value="THIOSULFATE SULFURTRANSFERASE RDL2, MITOCHONDRIAL-RELATED"/>
    <property type="match status" value="1"/>
</dbReference>
<dbReference type="InterPro" id="IPR001763">
    <property type="entry name" value="Rhodanese-like_dom"/>
</dbReference>
<evidence type="ECO:0000256" key="1">
    <source>
        <dbReference type="SAM" id="Phobius"/>
    </source>
</evidence>
<accession>A0A402A7X1</accession>
<dbReference type="PROSITE" id="PS50206">
    <property type="entry name" value="RHODANESE_3"/>
    <property type="match status" value="1"/>
</dbReference>
<gene>
    <name evidence="3" type="ORF">KTT_51110</name>
</gene>
<organism evidence="3 4">
    <name type="scientific">Tengunoibacter tsumagoiensis</name>
    <dbReference type="NCBI Taxonomy" id="2014871"/>
    <lineage>
        <taxon>Bacteria</taxon>
        <taxon>Bacillati</taxon>
        <taxon>Chloroflexota</taxon>
        <taxon>Ktedonobacteria</taxon>
        <taxon>Ktedonobacterales</taxon>
        <taxon>Dictyobacteraceae</taxon>
        <taxon>Tengunoibacter</taxon>
    </lineage>
</organism>
<dbReference type="Pfam" id="PF11127">
    <property type="entry name" value="YgaP-like_TM"/>
    <property type="match status" value="1"/>
</dbReference>
<evidence type="ECO:0000259" key="2">
    <source>
        <dbReference type="PROSITE" id="PS50206"/>
    </source>
</evidence>
<comment type="caution">
    <text evidence="3">The sequence shown here is derived from an EMBL/GenBank/DDBJ whole genome shotgun (WGS) entry which is preliminary data.</text>
</comment>
<dbReference type="SMART" id="SM00450">
    <property type="entry name" value="RHOD"/>
    <property type="match status" value="1"/>
</dbReference>
<dbReference type="SUPFAM" id="SSF52821">
    <property type="entry name" value="Rhodanese/Cell cycle control phosphatase"/>
    <property type="match status" value="1"/>
</dbReference>
<proteinExistence type="predicted"/>
<dbReference type="PANTHER" id="PTHR44086:SF10">
    <property type="entry name" value="THIOSULFATE SULFURTRANSFERASE_RHODANESE-LIKE DOMAIN-CONTAINING PROTEIN 3"/>
    <property type="match status" value="1"/>
</dbReference>
<sequence length="196" mass="21533">MTMTGTKSGRTIEVNDVEELLSRNNAAKVIDVRTPAEYEAEHIPGSYNIPLDKLPEHKTEVAQIIQGPVILVCRSGVRAEQAAKIFQTTSLAQFHVLQGGINAWKQAQKPVNRGKQIWSMERQVRGFAGSIVLLSVLGSFFIWRPLALLAGFIGAGLTYSALTDTCGMALLLSKLPYNRAVNCDVRDVVKQLRIAE</sequence>
<evidence type="ECO:0000313" key="4">
    <source>
        <dbReference type="Proteomes" id="UP000287352"/>
    </source>
</evidence>
<dbReference type="AlphaFoldDB" id="A0A402A7X1"/>
<dbReference type="InterPro" id="IPR021309">
    <property type="entry name" value="YgaP-like_TM"/>
</dbReference>
<protein>
    <submittedName>
        <fullName evidence="3">Sulfurtransferase</fullName>
    </submittedName>
</protein>
<keyword evidence="1" id="KW-0472">Membrane</keyword>
<keyword evidence="1" id="KW-0812">Transmembrane</keyword>
<dbReference type="Pfam" id="PF00581">
    <property type="entry name" value="Rhodanese"/>
    <property type="match status" value="1"/>
</dbReference>
<feature type="domain" description="Rhodanese" evidence="2">
    <location>
        <begin position="23"/>
        <end position="113"/>
    </location>
</feature>
<dbReference type="GO" id="GO:0004792">
    <property type="term" value="F:thiosulfate-cyanide sulfurtransferase activity"/>
    <property type="evidence" value="ECO:0007669"/>
    <property type="project" value="TreeGrafter"/>
</dbReference>
<dbReference type="InterPro" id="IPR036873">
    <property type="entry name" value="Rhodanese-like_dom_sf"/>
</dbReference>
<dbReference type="Gene3D" id="6.10.140.1340">
    <property type="match status" value="1"/>
</dbReference>
<feature type="transmembrane region" description="Helical" evidence="1">
    <location>
        <begin position="124"/>
        <end position="143"/>
    </location>
</feature>
<feature type="transmembrane region" description="Helical" evidence="1">
    <location>
        <begin position="149"/>
        <end position="172"/>
    </location>
</feature>
<dbReference type="CDD" id="cd00158">
    <property type="entry name" value="RHOD"/>
    <property type="match status" value="1"/>
</dbReference>
<dbReference type="EMBL" id="BIFR01000002">
    <property type="protein sequence ID" value="GCE15252.1"/>
    <property type="molecule type" value="Genomic_DNA"/>
</dbReference>
<evidence type="ECO:0000313" key="3">
    <source>
        <dbReference type="EMBL" id="GCE15252.1"/>
    </source>
</evidence>
<name>A0A402A7X1_9CHLR</name>
<dbReference type="Proteomes" id="UP000287352">
    <property type="component" value="Unassembled WGS sequence"/>
</dbReference>
<keyword evidence="4" id="KW-1185">Reference proteome</keyword>
<reference evidence="4" key="1">
    <citation type="submission" date="2018-12" db="EMBL/GenBank/DDBJ databases">
        <title>Tengunoibacter tsumagoiensis gen. nov., sp. nov., Dictyobacter kobayashii sp. nov., D. alpinus sp. nov., and D. joshuensis sp. nov. and description of Dictyobacteraceae fam. nov. within the order Ktedonobacterales isolated from Tengu-no-mugimeshi.</title>
        <authorList>
            <person name="Wang C.M."/>
            <person name="Zheng Y."/>
            <person name="Sakai Y."/>
            <person name="Toyoda A."/>
            <person name="Minakuchi Y."/>
            <person name="Abe K."/>
            <person name="Yokota A."/>
            <person name="Yabe S."/>
        </authorList>
    </citation>
    <scope>NUCLEOTIDE SEQUENCE [LARGE SCALE GENOMIC DNA]</scope>
    <source>
        <strain evidence="4">Uno3</strain>
    </source>
</reference>